<proteinExistence type="predicted"/>
<evidence type="ECO:0000313" key="2">
    <source>
        <dbReference type="Proteomes" id="UP001251217"/>
    </source>
</evidence>
<reference evidence="1 2" key="1">
    <citation type="submission" date="2023-07" db="EMBL/GenBank/DDBJ databases">
        <title>Sorghum-associated microbial communities from plants grown in Nebraska, USA.</title>
        <authorList>
            <person name="Schachtman D."/>
        </authorList>
    </citation>
    <scope>NUCLEOTIDE SEQUENCE [LARGE SCALE GENOMIC DNA]</scope>
    <source>
        <strain evidence="1 2">4272</strain>
    </source>
</reference>
<dbReference type="RefSeq" id="WP_063906073.1">
    <property type="nucleotide sequence ID" value="NZ_JAVDWW010000001.1"/>
</dbReference>
<name>A0ABU1X935_9NOCA</name>
<gene>
    <name evidence="1" type="ORF">J2W56_000772</name>
</gene>
<dbReference type="Pfam" id="PF09837">
    <property type="entry name" value="DUF2064"/>
    <property type="match status" value="1"/>
</dbReference>
<dbReference type="Gene3D" id="3.90.550.10">
    <property type="entry name" value="Spore Coat Polysaccharide Biosynthesis Protein SpsA, Chain A"/>
    <property type="match status" value="1"/>
</dbReference>
<protein>
    <submittedName>
        <fullName evidence="1">Glycosyltransferase A (GT-A) superfamily protein (DUF2064 family)</fullName>
    </submittedName>
</protein>
<keyword evidence="2" id="KW-1185">Reference proteome</keyword>
<dbReference type="Proteomes" id="UP001251217">
    <property type="component" value="Unassembled WGS sequence"/>
</dbReference>
<comment type="caution">
    <text evidence="1">The sequence shown here is derived from an EMBL/GenBank/DDBJ whole genome shotgun (WGS) entry which is preliminary data.</text>
</comment>
<accession>A0ABU1X935</accession>
<dbReference type="InterPro" id="IPR018641">
    <property type="entry name" value="Trfase_1_rSAM/seldom-assoc"/>
</dbReference>
<sequence>MTVLPLTLLVVAKAPVAGFAKTRLTPPLSPAEAADLAAAALLDTLAAVRDSGAARGVVAWTGDLARACRAREIGSALTDFDVFPQRGDGFGVRLANAHADAARLGLPVLQIGMDTPQAGPALLAECGARLLAGPDAVLGPAADGGWWALGLCDVRAARVLAEVPMSTDRTGDLTREALARNGCRVAMLRELIDVDLFTDIAEVAAGCRGLFAAAAESLSQCHRGAGDSQRSGHRTRECDDEFDCAGP</sequence>
<evidence type="ECO:0000313" key="1">
    <source>
        <dbReference type="EMBL" id="MDR7167054.1"/>
    </source>
</evidence>
<dbReference type="PANTHER" id="PTHR36529:SF1">
    <property type="entry name" value="GLYCOSYLTRANSFERASE"/>
    <property type="match status" value="1"/>
</dbReference>
<dbReference type="SUPFAM" id="SSF53448">
    <property type="entry name" value="Nucleotide-diphospho-sugar transferases"/>
    <property type="match status" value="1"/>
</dbReference>
<dbReference type="EMBL" id="JAVDWW010000001">
    <property type="protein sequence ID" value="MDR7167054.1"/>
    <property type="molecule type" value="Genomic_DNA"/>
</dbReference>
<dbReference type="PANTHER" id="PTHR36529">
    <property type="entry name" value="SLL1095 PROTEIN"/>
    <property type="match status" value="1"/>
</dbReference>
<dbReference type="InterPro" id="IPR029044">
    <property type="entry name" value="Nucleotide-diphossugar_trans"/>
</dbReference>
<organism evidence="1 2">
    <name type="scientific">Nocardia kruczakiae</name>
    <dbReference type="NCBI Taxonomy" id="261477"/>
    <lineage>
        <taxon>Bacteria</taxon>
        <taxon>Bacillati</taxon>
        <taxon>Actinomycetota</taxon>
        <taxon>Actinomycetes</taxon>
        <taxon>Mycobacteriales</taxon>
        <taxon>Nocardiaceae</taxon>
        <taxon>Nocardia</taxon>
    </lineage>
</organism>